<accession>A0A0J9E368</accession>
<feature type="compositionally biased region" description="Basic residues" evidence="1">
    <location>
        <begin position="17"/>
        <end position="27"/>
    </location>
</feature>
<reference evidence="2 3" key="1">
    <citation type="submission" date="2015-06" db="EMBL/GenBank/DDBJ databases">
        <title>Draft genome sequence of an Alphaproteobacteria species associated to the Mediterranean sponge Oscarella lobularis.</title>
        <authorList>
            <person name="Jourda C."/>
            <person name="Santini S."/>
            <person name="Claverie J.-M."/>
        </authorList>
    </citation>
    <scope>NUCLEOTIDE SEQUENCE [LARGE SCALE GENOMIC DNA]</scope>
    <source>
        <strain evidence="2">IGS</strain>
    </source>
</reference>
<dbReference type="AlphaFoldDB" id="A0A0J9E368"/>
<proteinExistence type="predicted"/>
<keyword evidence="3" id="KW-1185">Reference proteome</keyword>
<name>A0A0J9E368_9RHOB</name>
<dbReference type="EMBL" id="LFTY01000002">
    <property type="protein sequence ID" value="KMW56254.1"/>
    <property type="molecule type" value="Genomic_DNA"/>
</dbReference>
<organism evidence="2 3">
    <name type="scientific">Candidatus Rhodobacter oscarellae</name>
    <dbReference type="NCBI Taxonomy" id="1675527"/>
    <lineage>
        <taxon>Bacteria</taxon>
        <taxon>Pseudomonadati</taxon>
        <taxon>Pseudomonadota</taxon>
        <taxon>Alphaproteobacteria</taxon>
        <taxon>Rhodobacterales</taxon>
        <taxon>Rhodobacter group</taxon>
        <taxon>Rhodobacter</taxon>
    </lineage>
</organism>
<comment type="caution">
    <text evidence="2">The sequence shown here is derived from an EMBL/GenBank/DDBJ whole genome shotgun (WGS) entry which is preliminary data.</text>
</comment>
<protein>
    <submittedName>
        <fullName evidence="2">Uncharacterized protein</fullName>
    </submittedName>
</protein>
<sequence length="51" mass="5636">MLDQIPNARGIGEALRSHRPHRGRRGLRAAPDAISALTIDSVRWLHRLGGL</sequence>
<evidence type="ECO:0000313" key="3">
    <source>
        <dbReference type="Proteomes" id="UP000037178"/>
    </source>
</evidence>
<feature type="region of interest" description="Disordered" evidence="1">
    <location>
        <begin position="1"/>
        <end position="27"/>
    </location>
</feature>
<evidence type="ECO:0000256" key="1">
    <source>
        <dbReference type="SAM" id="MobiDB-lite"/>
    </source>
</evidence>
<gene>
    <name evidence="2" type="ORF">AIOL_001206</name>
</gene>
<dbReference type="Proteomes" id="UP000037178">
    <property type="component" value="Unassembled WGS sequence"/>
</dbReference>
<dbReference type="PATRIC" id="fig|1675527.3.peg.1288"/>
<evidence type="ECO:0000313" key="2">
    <source>
        <dbReference type="EMBL" id="KMW56254.1"/>
    </source>
</evidence>